<dbReference type="InterPro" id="IPR005320">
    <property type="entry name" value="Peptidase_S51"/>
</dbReference>
<dbReference type="GO" id="GO:0008236">
    <property type="term" value="F:serine-type peptidase activity"/>
    <property type="evidence" value="ECO:0007669"/>
    <property type="project" value="UniProtKB-KW"/>
</dbReference>
<keyword evidence="4" id="KW-0645">Protease</keyword>
<dbReference type="InterPro" id="IPR029062">
    <property type="entry name" value="Class_I_gatase-like"/>
</dbReference>
<evidence type="ECO:0000256" key="9">
    <source>
        <dbReference type="ARBA" id="ARBA00058347"/>
    </source>
</evidence>
<sequence length="243" mass="27062">MRKLLLLSTSVLQNGKYLYYASDVIKAFFAENGVSKIVFIPYAAHDHDAYEKKVKEAFSEFGLELNSIHKSDNLLSTVKEAQGFFVGGGNTFLLLKTLYDLNLLEAIKSRVLQDGIPYMGSSAGTNLATINICTTNDMPIVCPPTLDALGFLPFNINPHYLDHDPTSKHMGESRETRISEYHGIPNVKSPPVLGLREGSWLQVKDDQISLKGSIPNQTARLFLRGQLTKEHEVNSDLSFLLQM</sequence>
<dbReference type="PANTHER" id="PTHR20842">
    <property type="entry name" value="PROTEASE S51 ALPHA-ASPARTYL DIPEPTIDASE"/>
    <property type="match status" value="1"/>
</dbReference>
<evidence type="ECO:0000256" key="7">
    <source>
        <dbReference type="ARBA" id="ARBA00022997"/>
    </source>
</evidence>
<evidence type="ECO:0000256" key="1">
    <source>
        <dbReference type="ARBA" id="ARBA00004496"/>
    </source>
</evidence>
<comment type="function">
    <text evidence="9">Hydrolyzes dipeptides containing N-terminal aspartate residues.</text>
</comment>
<dbReference type="GO" id="GO:0006508">
    <property type="term" value="P:proteolysis"/>
    <property type="evidence" value="ECO:0007669"/>
    <property type="project" value="UniProtKB-KW"/>
</dbReference>
<evidence type="ECO:0000256" key="10">
    <source>
        <dbReference type="ARBA" id="ARBA00066675"/>
    </source>
</evidence>
<accession>A0A8J2W1B6</accession>
<evidence type="ECO:0000256" key="6">
    <source>
        <dbReference type="ARBA" id="ARBA00022825"/>
    </source>
</evidence>
<dbReference type="EC" id="3.4.13.21" evidence="10"/>
<dbReference type="NCBIfam" id="NF003642">
    <property type="entry name" value="PRK05282.1"/>
    <property type="match status" value="1"/>
</dbReference>
<dbReference type="OrthoDB" id="10052168at2759"/>
<evidence type="ECO:0000256" key="8">
    <source>
        <dbReference type="ARBA" id="ARBA00050239"/>
    </source>
</evidence>
<dbReference type="Proteomes" id="UP000789390">
    <property type="component" value="Unassembled WGS sequence"/>
</dbReference>
<evidence type="ECO:0000256" key="11">
    <source>
        <dbReference type="ARBA" id="ARBA00075877"/>
    </source>
</evidence>
<dbReference type="Gene3D" id="3.40.50.880">
    <property type="match status" value="1"/>
</dbReference>
<evidence type="ECO:0000313" key="13">
    <source>
        <dbReference type="Proteomes" id="UP000789390"/>
    </source>
</evidence>
<keyword evidence="13" id="KW-1185">Reference proteome</keyword>
<dbReference type="EMBL" id="CAKKLH010000046">
    <property type="protein sequence ID" value="CAH0100932.1"/>
    <property type="molecule type" value="Genomic_DNA"/>
</dbReference>
<evidence type="ECO:0000256" key="4">
    <source>
        <dbReference type="ARBA" id="ARBA00022670"/>
    </source>
</evidence>
<name>A0A8J2W1B6_9CRUS</name>
<comment type="caution">
    <text evidence="12">The sequence shown here is derived from an EMBL/GenBank/DDBJ whole genome shotgun (WGS) entry which is preliminary data.</text>
</comment>
<evidence type="ECO:0000256" key="2">
    <source>
        <dbReference type="ARBA" id="ARBA00006534"/>
    </source>
</evidence>
<comment type="catalytic activity">
    <reaction evidence="8">
        <text>Dipeptidase E catalyzes the hydrolysis of dipeptides Asp-|-Xaa. It does not act on peptides with N-terminal Glu, Asn or Gln, nor does it cleave isoaspartyl peptides.</text>
        <dbReference type="EC" id="3.4.13.21"/>
    </reaction>
</comment>
<dbReference type="Pfam" id="PF03575">
    <property type="entry name" value="Peptidase_S51"/>
    <property type="match status" value="1"/>
</dbReference>
<keyword evidence="3" id="KW-0963">Cytoplasm</keyword>
<gene>
    <name evidence="12" type="ORF">DGAL_LOCUS3220</name>
</gene>
<dbReference type="CDD" id="cd03146">
    <property type="entry name" value="GAT1_Peptidase_E"/>
    <property type="match status" value="1"/>
</dbReference>
<proteinExistence type="inferred from homology"/>
<evidence type="ECO:0000256" key="5">
    <source>
        <dbReference type="ARBA" id="ARBA00022801"/>
    </source>
</evidence>
<dbReference type="SUPFAM" id="SSF52317">
    <property type="entry name" value="Class I glutamine amidotransferase-like"/>
    <property type="match status" value="1"/>
</dbReference>
<reference evidence="12" key="1">
    <citation type="submission" date="2021-11" db="EMBL/GenBank/DDBJ databases">
        <authorList>
            <person name="Schell T."/>
        </authorList>
    </citation>
    <scope>NUCLEOTIDE SEQUENCE</scope>
    <source>
        <strain evidence="12">M5</strain>
    </source>
</reference>
<dbReference type="FunFam" id="3.40.50.880:FF:000007">
    <property type="entry name" value="Peptidase E"/>
    <property type="match status" value="1"/>
</dbReference>
<evidence type="ECO:0000256" key="3">
    <source>
        <dbReference type="ARBA" id="ARBA00022490"/>
    </source>
</evidence>
<organism evidence="12 13">
    <name type="scientific">Daphnia galeata</name>
    <dbReference type="NCBI Taxonomy" id="27404"/>
    <lineage>
        <taxon>Eukaryota</taxon>
        <taxon>Metazoa</taxon>
        <taxon>Ecdysozoa</taxon>
        <taxon>Arthropoda</taxon>
        <taxon>Crustacea</taxon>
        <taxon>Branchiopoda</taxon>
        <taxon>Diplostraca</taxon>
        <taxon>Cladocera</taxon>
        <taxon>Anomopoda</taxon>
        <taxon>Daphniidae</taxon>
        <taxon>Daphnia</taxon>
    </lineage>
</organism>
<comment type="similarity">
    <text evidence="2">Belongs to the peptidase S51 family.</text>
</comment>
<protein>
    <recommendedName>
        <fullName evidence="10">dipeptidase E</fullName>
        <ecNumber evidence="10">3.4.13.21</ecNumber>
    </recommendedName>
    <alternativeName>
        <fullName evidence="11">Asp-specific dipeptidase</fullName>
    </alternativeName>
</protein>
<dbReference type="AlphaFoldDB" id="A0A8J2W1B6"/>
<dbReference type="GO" id="GO:0005737">
    <property type="term" value="C:cytoplasm"/>
    <property type="evidence" value="ECO:0007669"/>
    <property type="project" value="UniProtKB-SubCell"/>
</dbReference>
<dbReference type="PANTHER" id="PTHR20842:SF0">
    <property type="entry name" value="ALPHA-ASPARTYL DIPEPTIDASE"/>
    <property type="match status" value="1"/>
</dbReference>
<keyword evidence="6" id="KW-0720">Serine protease</keyword>
<evidence type="ECO:0000313" key="12">
    <source>
        <dbReference type="EMBL" id="CAH0100932.1"/>
    </source>
</evidence>
<keyword evidence="7" id="KW-0224">Dipeptidase</keyword>
<dbReference type="GO" id="GO:0016805">
    <property type="term" value="F:dipeptidase activity"/>
    <property type="evidence" value="ECO:0007669"/>
    <property type="project" value="UniProtKB-KW"/>
</dbReference>
<comment type="subcellular location">
    <subcellularLocation>
        <location evidence="1">Cytoplasm</location>
    </subcellularLocation>
</comment>
<keyword evidence="5" id="KW-0378">Hydrolase</keyword>